<keyword evidence="3" id="KW-1133">Transmembrane helix</keyword>
<comment type="caution">
    <text evidence="6">The sequence shown here is derived from an EMBL/GenBank/DDBJ whole genome shotgun (WGS) entry which is preliminary data.</text>
</comment>
<evidence type="ECO:0000256" key="4">
    <source>
        <dbReference type="ARBA" id="ARBA00023136"/>
    </source>
</evidence>
<dbReference type="Pfam" id="PF00083">
    <property type="entry name" value="Sugar_tr"/>
    <property type="match status" value="1"/>
</dbReference>
<dbReference type="Gene3D" id="1.20.1250.20">
    <property type="entry name" value="MFS general substrate transporter like domains"/>
    <property type="match status" value="1"/>
</dbReference>
<keyword evidence="4" id="KW-0472">Membrane</keyword>
<evidence type="ECO:0000256" key="1">
    <source>
        <dbReference type="ARBA" id="ARBA00004141"/>
    </source>
</evidence>
<evidence type="ECO:0000259" key="5">
    <source>
        <dbReference type="PROSITE" id="PS50850"/>
    </source>
</evidence>
<name>A0A9W9IZZ3_9EURO</name>
<feature type="domain" description="Major facilitator superfamily (MFS) profile" evidence="5">
    <location>
        <begin position="1"/>
        <end position="91"/>
    </location>
</feature>
<evidence type="ECO:0000313" key="6">
    <source>
        <dbReference type="EMBL" id="KAJ5186651.1"/>
    </source>
</evidence>
<evidence type="ECO:0000256" key="2">
    <source>
        <dbReference type="ARBA" id="ARBA00022692"/>
    </source>
</evidence>
<dbReference type="OrthoDB" id="6612291at2759"/>
<proteinExistence type="predicted"/>
<sequence>MGLGFGCVSISTNLYVAECAPTKLRGSFVGTVSQFGYKLGTLVAFWSGYGMSFRKSPYSITWRVSNIMGVRIMAWLGNLKELLRNVKPWPS</sequence>
<dbReference type="GO" id="GO:0022857">
    <property type="term" value="F:transmembrane transporter activity"/>
    <property type="evidence" value="ECO:0007669"/>
    <property type="project" value="InterPro"/>
</dbReference>
<dbReference type="InterPro" id="IPR020846">
    <property type="entry name" value="MFS_dom"/>
</dbReference>
<comment type="subcellular location">
    <subcellularLocation>
        <location evidence="1">Membrane</location>
        <topology evidence="1">Multi-pass membrane protein</topology>
    </subcellularLocation>
</comment>
<dbReference type="InterPro" id="IPR005828">
    <property type="entry name" value="MFS_sugar_transport-like"/>
</dbReference>
<protein>
    <submittedName>
        <fullName evidence="6">Major facilitator superfamily domain general substrate transporter</fullName>
    </submittedName>
</protein>
<dbReference type="InterPro" id="IPR036259">
    <property type="entry name" value="MFS_trans_sf"/>
</dbReference>
<reference evidence="6" key="1">
    <citation type="submission" date="2022-11" db="EMBL/GenBank/DDBJ databases">
        <authorList>
            <person name="Petersen C."/>
        </authorList>
    </citation>
    <scope>NUCLEOTIDE SEQUENCE</scope>
    <source>
        <strain evidence="6">IBT 20477</strain>
    </source>
</reference>
<reference evidence="6" key="2">
    <citation type="journal article" date="2023" name="IMA Fungus">
        <title>Comparative genomic study of the Penicillium genus elucidates a diverse pangenome and 15 lateral gene transfer events.</title>
        <authorList>
            <person name="Petersen C."/>
            <person name="Sorensen T."/>
            <person name="Nielsen M.R."/>
            <person name="Sondergaard T.E."/>
            <person name="Sorensen J.L."/>
            <person name="Fitzpatrick D.A."/>
            <person name="Frisvad J.C."/>
            <person name="Nielsen K.L."/>
        </authorList>
    </citation>
    <scope>NUCLEOTIDE SEQUENCE</scope>
    <source>
        <strain evidence="6">IBT 20477</strain>
    </source>
</reference>
<dbReference type="PROSITE" id="PS50850">
    <property type="entry name" value="MFS"/>
    <property type="match status" value="1"/>
</dbReference>
<keyword evidence="2" id="KW-0812">Transmembrane</keyword>
<evidence type="ECO:0000256" key="3">
    <source>
        <dbReference type="ARBA" id="ARBA00022989"/>
    </source>
</evidence>
<organism evidence="6 7">
    <name type="scientific">Penicillium cf. viridicatum</name>
    <dbReference type="NCBI Taxonomy" id="2972119"/>
    <lineage>
        <taxon>Eukaryota</taxon>
        <taxon>Fungi</taxon>
        <taxon>Dikarya</taxon>
        <taxon>Ascomycota</taxon>
        <taxon>Pezizomycotina</taxon>
        <taxon>Eurotiomycetes</taxon>
        <taxon>Eurotiomycetidae</taxon>
        <taxon>Eurotiales</taxon>
        <taxon>Aspergillaceae</taxon>
        <taxon>Penicillium</taxon>
    </lineage>
</organism>
<accession>A0A9W9IZZ3</accession>
<dbReference type="SUPFAM" id="SSF103473">
    <property type="entry name" value="MFS general substrate transporter"/>
    <property type="match status" value="1"/>
</dbReference>
<evidence type="ECO:0000313" key="7">
    <source>
        <dbReference type="Proteomes" id="UP001150942"/>
    </source>
</evidence>
<keyword evidence="7" id="KW-1185">Reference proteome</keyword>
<dbReference type="AlphaFoldDB" id="A0A9W9IZZ3"/>
<dbReference type="Proteomes" id="UP001150942">
    <property type="component" value="Unassembled WGS sequence"/>
</dbReference>
<dbReference type="EMBL" id="JAPQKQ010000008">
    <property type="protein sequence ID" value="KAJ5186651.1"/>
    <property type="molecule type" value="Genomic_DNA"/>
</dbReference>
<gene>
    <name evidence="6" type="ORF">N7449_011415</name>
</gene>
<dbReference type="GO" id="GO:0016020">
    <property type="term" value="C:membrane"/>
    <property type="evidence" value="ECO:0007669"/>
    <property type="project" value="UniProtKB-SubCell"/>
</dbReference>